<dbReference type="RefSeq" id="WP_311671730.1">
    <property type="nucleotide sequence ID" value="NZ_JAVREQ010000001.1"/>
</dbReference>
<reference evidence="4" key="1">
    <citation type="submission" date="2023-07" db="EMBL/GenBank/DDBJ databases">
        <title>30 novel species of actinomycetes from the DSMZ collection.</title>
        <authorList>
            <person name="Nouioui I."/>
        </authorList>
    </citation>
    <scope>NUCLEOTIDE SEQUENCE [LARGE SCALE GENOMIC DNA]</scope>
    <source>
        <strain evidence="4">DSM 42041</strain>
    </source>
</reference>
<sequence length="190" mass="20875">MRDRLDLPGGLRLRPWQPSDVRAVLGAFEEPVMQRQADAPLTSTEAAEQWLCRRRKQWLDGAAYSFAVTDGEDMALGGATVSNLNLEHSTGWISYWTTSAARGRRVASQGCRALVEWCFAELALFRLELGHRTDNPASCRVALAAGFAVEGLQRGKLVYDGVRHDVETHARLATDTPPREAPGPHRGPGP</sequence>
<evidence type="ECO:0000259" key="2">
    <source>
        <dbReference type="PROSITE" id="PS51186"/>
    </source>
</evidence>
<feature type="compositionally biased region" description="Pro residues" evidence="1">
    <location>
        <begin position="179"/>
        <end position="190"/>
    </location>
</feature>
<dbReference type="InterPro" id="IPR016181">
    <property type="entry name" value="Acyl_CoA_acyltransferase"/>
</dbReference>
<dbReference type="PANTHER" id="PTHR43441">
    <property type="entry name" value="RIBOSOMAL-PROTEIN-SERINE ACETYLTRANSFERASE"/>
    <property type="match status" value="1"/>
</dbReference>
<dbReference type="GO" id="GO:0016740">
    <property type="term" value="F:transferase activity"/>
    <property type="evidence" value="ECO:0007669"/>
    <property type="project" value="UniProtKB-KW"/>
</dbReference>
<dbReference type="EC" id="2.-.-.-" evidence="3"/>
<feature type="domain" description="N-acetyltransferase" evidence="2">
    <location>
        <begin position="11"/>
        <end position="177"/>
    </location>
</feature>
<dbReference type="Proteomes" id="UP001183414">
    <property type="component" value="Unassembled WGS sequence"/>
</dbReference>
<keyword evidence="4" id="KW-1185">Reference proteome</keyword>
<dbReference type="SUPFAM" id="SSF55729">
    <property type="entry name" value="Acyl-CoA N-acyltransferases (Nat)"/>
    <property type="match status" value="1"/>
</dbReference>
<name>A0ABU2NNN9_9ACTN</name>
<comment type="caution">
    <text evidence="3">The sequence shown here is derived from an EMBL/GenBank/DDBJ whole genome shotgun (WGS) entry which is preliminary data.</text>
</comment>
<feature type="region of interest" description="Disordered" evidence="1">
    <location>
        <begin position="170"/>
        <end position="190"/>
    </location>
</feature>
<dbReference type="InterPro" id="IPR051908">
    <property type="entry name" value="Ribosomal_N-acetyltransferase"/>
</dbReference>
<protein>
    <submittedName>
        <fullName evidence="3">GNAT family protein</fullName>
        <ecNumber evidence="3">2.-.-.-</ecNumber>
    </submittedName>
</protein>
<evidence type="ECO:0000313" key="3">
    <source>
        <dbReference type="EMBL" id="MDT0377813.1"/>
    </source>
</evidence>
<dbReference type="EMBL" id="JAVREQ010000001">
    <property type="protein sequence ID" value="MDT0377813.1"/>
    <property type="molecule type" value="Genomic_DNA"/>
</dbReference>
<evidence type="ECO:0000313" key="4">
    <source>
        <dbReference type="Proteomes" id="UP001183414"/>
    </source>
</evidence>
<organism evidence="3 4">
    <name type="scientific">Streptomyces hazeniae</name>
    <dbReference type="NCBI Taxonomy" id="3075538"/>
    <lineage>
        <taxon>Bacteria</taxon>
        <taxon>Bacillati</taxon>
        <taxon>Actinomycetota</taxon>
        <taxon>Actinomycetes</taxon>
        <taxon>Kitasatosporales</taxon>
        <taxon>Streptomycetaceae</taxon>
        <taxon>Streptomyces</taxon>
    </lineage>
</organism>
<evidence type="ECO:0000256" key="1">
    <source>
        <dbReference type="SAM" id="MobiDB-lite"/>
    </source>
</evidence>
<keyword evidence="3" id="KW-0808">Transferase</keyword>
<accession>A0ABU2NNN9</accession>
<proteinExistence type="predicted"/>
<dbReference type="InterPro" id="IPR000182">
    <property type="entry name" value="GNAT_dom"/>
</dbReference>
<dbReference type="Pfam" id="PF13302">
    <property type="entry name" value="Acetyltransf_3"/>
    <property type="match status" value="1"/>
</dbReference>
<gene>
    <name evidence="3" type="ORF">RM572_03370</name>
</gene>
<dbReference type="PROSITE" id="PS51186">
    <property type="entry name" value="GNAT"/>
    <property type="match status" value="1"/>
</dbReference>
<dbReference type="PANTHER" id="PTHR43441:SF10">
    <property type="entry name" value="ACETYLTRANSFERASE"/>
    <property type="match status" value="1"/>
</dbReference>
<dbReference type="Gene3D" id="3.40.630.30">
    <property type="match status" value="1"/>
</dbReference>